<feature type="compositionally biased region" description="Low complexity" evidence="1">
    <location>
        <begin position="1"/>
        <end position="25"/>
    </location>
</feature>
<evidence type="ECO:0000313" key="3">
    <source>
        <dbReference type="Proteomes" id="UP000800093"/>
    </source>
</evidence>
<sequence>MSPGSTGSSTSSNQSTSSNKMISFPASPPPSPHPFLPPSRASTITSWTTTLPERSSRPRSASEVDVMSRDAAIEAYQKLMQALFSKAQRPESTQSQRPTS</sequence>
<accession>A0A9P4NA21</accession>
<feature type="region of interest" description="Disordered" evidence="1">
    <location>
        <begin position="1"/>
        <end position="65"/>
    </location>
</feature>
<proteinExistence type="predicted"/>
<dbReference type="OrthoDB" id="3687409at2759"/>
<evidence type="ECO:0000313" key="2">
    <source>
        <dbReference type="EMBL" id="KAF2269399.1"/>
    </source>
</evidence>
<protein>
    <submittedName>
        <fullName evidence="2">Uncharacterized protein</fullName>
    </submittedName>
</protein>
<keyword evidence="3" id="KW-1185">Reference proteome</keyword>
<comment type="caution">
    <text evidence="2">The sequence shown here is derived from an EMBL/GenBank/DDBJ whole genome shotgun (WGS) entry which is preliminary data.</text>
</comment>
<evidence type="ECO:0000256" key="1">
    <source>
        <dbReference type="SAM" id="MobiDB-lite"/>
    </source>
</evidence>
<name>A0A9P4NA21_9PLEO</name>
<dbReference type="Proteomes" id="UP000800093">
    <property type="component" value="Unassembled WGS sequence"/>
</dbReference>
<feature type="compositionally biased region" description="Polar residues" evidence="1">
    <location>
        <begin position="40"/>
        <end position="51"/>
    </location>
</feature>
<feature type="compositionally biased region" description="Pro residues" evidence="1">
    <location>
        <begin position="26"/>
        <end position="37"/>
    </location>
</feature>
<organism evidence="2 3">
    <name type="scientific">Lojkania enalia</name>
    <dbReference type="NCBI Taxonomy" id="147567"/>
    <lineage>
        <taxon>Eukaryota</taxon>
        <taxon>Fungi</taxon>
        <taxon>Dikarya</taxon>
        <taxon>Ascomycota</taxon>
        <taxon>Pezizomycotina</taxon>
        <taxon>Dothideomycetes</taxon>
        <taxon>Pleosporomycetidae</taxon>
        <taxon>Pleosporales</taxon>
        <taxon>Pleosporales incertae sedis</taxon>
        <taxon>Lojkania</taxon>
    </lineage>
</organism>
<gene>
    <name evidence="2" type="ORF">CC78DRAFT_574960</name>
</gene>
<dbReference type="AlphaFoldDB" id="A0A9P4NA21"/>
<feature type="compositionally biased region" description="Basic and acidic residues" evidence="1">
    <location>
        <begin position="54"/>
        <end position="65"/>
    </location>
</feature>
<reference evidence="3" key="1">
    <citation type="journal article" date="2020" name="Stud. Mycol.">
        <title>101 Dothideomycetes genomes: A test case for predicting lifestyles and emergence of pathogens.</title>
        <authorList>
            <person name="Haridas S."/>
            <person name="Albert R."/>
            <person name="Binder M."/>
            <person name="Bloem J."/>
            <person name="LaButti K."/>
            <person name="Salamov A."/>
            <person name="Andreopoulos B."/>
            <person name="Baker S."/>
            <person name="Barry K."/>
            <person name="Bills G."/>
            <person name="Bluhm B."/>
            <person name="Cannon C."/>
            <person name="Castanera R."/>
            <person name="Culley D."/>
            <person name="Daum C."/>
            <person name="Ezra D."/>
            <person name="Gonzalez J."/>
            <person name="Henrissat B."/>
            <person name="Kuo A."/>
            <person name="Liang C."/>
            <person name="Lipzen A."/>
            <person name="Lutzoni F."/>
            <person name="Magnuson J."/>
            <person name="Mondo S."/>
            <person name="Nolan M."/>
            <person name="Ohm R."/>
            <person name="Pangilinan J."/>
            <person name="Park H.-J."/>
            <person name="Ramirez L."/>
            <person name="Alfaro M."/>
            <person name="Sun H."/>
            <person name="Tritt A."/>
            <person name="Yoshinaga Y."/>
            <person name="Zwiers L.-H."/>
            <person name="Turgeon B."/>
            <person name="Goodwin S."/>
            <person name="Spatafora J."/>
            <person name="Crous P."/>
            <person name="Grigoriev I."/>
        </authorList>
    </citation>
    <scope>NUCLEOTIDE SEQUENCE [LARGE SCALE GENOMIC DNA]</scope>
    <source>
        <strain evidence="3">CBS 304.66</strain>
    </source>
</reference>
<dbReference type="EMBL" id="ML986582">
    <property type="protein sequence ID" value="KAF2269399.1"/>
    <property type="molecule type" value="Genomic_DNA"/>
</dbReference>